<reference evidence="2 3" key="1">
    <citation type="journal article" date="2010" name="J. Bacteriol.">
        <title>The genome of the amoeba symbiont 'Candidatus Amoebophilus asiaticus' reveals common mechanisms for host cell interaction among amoeba-associated bacteria.</title>
        <authorList>
            <person name="Schmitz-Esser S."/>
            <person name="Tischler P."/>
            <person name="Arnold R."/>
            <person name="Montanaro J."/>
            <person name="Wagner M."/>
            <person name="Rattei T."/>
            <person name="Horn M."/>
        </authorList>
    </citation>
    <scope>NUCLEOTIDE SEQUENCE [LARGE SCALE GENOMIC DNA]</scope>
    <source>
        <strain evidence="2 3">5a2</strain>
    </source>
</reference>
<evidence type="ECO:0000313" key="3">
    <source>
        <dbReference type="Proteomes" id="UP000001227"/>
    </source>
</evidence>
<dbReference type="HOGENOM" id="CLU_469817_0_0_10"/>
<dbReference type="Proteomes" id="UP000001227">
    <property type="component" value="Chromosome"/>
</dbReference>
<dbReference type="RefSeq" id="WP_012472678.1">
    <property type="nucleotide sequence ID" value="NC_010830.1"/>
</dbReference>
<dbReference type="EMBL" id="CP001102">
    <property type="protein sequence ID" value="ACE05913.1"/>
    <property type="molecule type" value="Genomic_DNA"/>
</dbReference>
<keyword evidence="1" id="KW-0175">Coiled coil</keyword>
<protein>
    <submittedName>
        <fullName evidence="2">Uncharacterized protein</fullName>
    </submittedName>
</protein>
<dbReference type="KEGG" id="aas:Aasi_0509"/>
<accession>B3ERR1</accession>
<gene>
    <name evidence="2" type="ordered locus">Aasi_0509</name>
</gene>
<name>B3ERR1_AMOA5</name>
<dbReference type="STRING" id="452471.Aasi_0509"/>
<dbReference type="AlphaFoldDB" id="B3ERR1"/>
<evidence type="ECO:0000256" key="1">
    <source>
        <dbReference type="SAM" id="Coils"/>
    </source>
</evidence>
<proteinExistence type="predicted"/>
<dbReference type="eggNOG" id="COG3064">
    <property type="taxonomic scope" value="Bacteria"/>
</dbReference>
<organism evidence="2 3">
    <name type="scientific">Amoebophilus asiaticus (strain 5a2)</name>
    <dbReference type="NCBI Taxonomy" id="452471"/>
    <lineage>
        <taxon>Bacteria</taxon>
        <taxon>Pseudomonadati</taxon>
        <taxon>Bacteroidota</taxon>
        <taxon>Cytophagia</taxon>
        <taxon>Cytophagales</taxon>
        <taxon>Amoebophilaceae</taxon>
        <taxon>Candidatus Amoebophilus</taxon>
    </lineage>
</organism>
<feature type="coiled-coil region" evidence="1">
    <location>
        <begin position="259"/>
        <end position="564"/>
    </location>
</feature>
<keyword evidence="3" id="KW-1185">Reference proteome</keyword>
<sequence length="580" mass="67993">MQYPYSTKQHLVAYILLLLLSISVQGCKTPMPTASAIETDVTLLADISTSSTNTSDTEVIILPKVTNLAEACISDASSSPVQFKDYSSFESPMRSSDENYLTHQTSLVDNTVGQITNKDLLSKTFIAKDSYRVAFQQQVGQIIAHVQPSWPVAYSQVRYVPVHIEPVMRLSQLLHLDEVGQKHRIHVIFSKQDKQLPVAVYVGSMGLLGGGNSNSNPTHVTCNECGASAPVVDVKRERTGSFLWIKFHDVTRYYRCPYCLAAHERREREQREREEAQRKEAERRKEEARRQEEERIRIDKEQEAAYNKRMAMYKQEEERRKEHIRFIEERRKKEETRRQEEERILLAELAQEKAQREAFEQMHFEKLQKEAEIQRINAIKQEELRRQQELIKLEKERKEQEAIMLAAQQEEMQSREAMRLLAEKMKKREEDRKEEQRLLEEAYKKEQEVQEEQQRLELEELFMKVAHEREEAHKHEKAHEQEEAERIKQEEIASGLVKEKLTAQIQALEQELEAVEQKLKQQEHKNATELLDQRADIAERKEILQELEELMAAEAMTFEELEADILQESEVEFAKFISMN</sequence>
<evidence type="ECO:0000313" key="2">
    <source>
        <dbReference type="EMBL" id="ACE05913.1"/>
    </source>
</evidence>